<evidence type="ECO:0000313" key="1">
    <source>
        <dbReference type="EMBL" id="APG04957.1"/>
    </source>
</evidence>
<sequence>MSLKKGAGPKLIPATLTITGQGSSDKLDVTYHNRKQSEIRERVDSGVTLAALVAFVVESWAADFALTEEGVIEFEDEYPGIVGAVMEGFHTSRRKELEKN</sequence>
<dbReference type="OrthoDB" id="9153818at2"/>
<name>A0A0G9HGY8_9GAMM</name>
<accession>A0A0G9HGY8</accession>
<keyword evidence="2" id="KW-1185">Reference proteome</keyword>
<dbReference type="AlphaFoldDB" id="A0A0G9HGY8"/>
<evidence type="ECO:0000313" key="2">
    <source>
        <dbReference type="Proteomes" id="UP000182987"/>
    </source>
</evidence>
<dbReference type="RefSeq" id="WP_046966041.1">
    <property type="nucleotide sequence ID" value="NZ_CP017480.1"/>
</dbReference>
<dbReference type="EMBL" id="CP017480">
    <property type="protein sequence ID" value="APG04957.1"/>
    <property type="molecule type" value="Genomic_DNA"/>
</dbReference>
<organism evidence="1 2">
    <name type="scientific">Luteibacter rhizovicinus DSM 16549</name>
    <dbReference type="NCBI Taxonomy" id="1440763"/>
    <lineage>
        <taxon>Bacteria</taxon>
        <taxon>Pseudomonadati</taxon>
        <taxon>Pseudomonadota</taxon>
        <taxon>Gammaproteobacteria</taxon>
        <taxon>Lysobacterales</taxon>
        <taxon>Rhodanobacteraceae</taxon>
        <taxon>Luteibacter</taxon>
    </lineage>
</organism>
<proteinExistence type="predicted"/>
<protein>
    <submittedName>
        <fullName evidence="1">Uncharacterized protein</fullName>
    </submittedName>
</protein>
<gene>
    <name evidence="1" type="ORF">BJI69_14350</name>
</gene>
<dbReference type="InterPro" id="IPR014859">
    <property type="entry name" value="Phage_TAC_4"/>
</dbReference>
<dbReference type="KEGG" id="lrz:BJI69_14350"/>
<dbReference type="PATRIC" id="fig|1440763.5.peg.2982"/>
<dbReference type="Pfam" id="PF08748">
    <property type="entry name" value="Phage_TAC_4"/>
    <property type="match status" value="1"/>
</dbReference>
<dbReference type="Proteomes" id="UP000182987">
    <property type="component" value="Chromosome"/>
</dbReference>
<reference evidence="2" key="1">
    <citation type="submission" date="2016-09" db="EMBL/GenBank/DDBJ databases">
        <authorList>
            <person name="Lysoe E."/>
        </authorList>
    </citation>
    <scope>NUCLEOTIDE SEQUENCE [LARGE SCALE GENOMIC DNA]</scope>
    <source>
        <strain evidence="2">LJ96T</strain>
    </source>
</reference>
<dbReference type="STRING" id="1440763.BJI69_14350"/>